<evidence type="ECO:0000313" key="2">
    <source>
        <dbReference type="EMBL" id="SMD43912.1"/>
    </source>
</evidence>
<dbReference type="InterPro" id="IPR047654">
    <property type="entry name" value="IS1634_transpos"/>
</dbReference>
<dbReference type="InterPro" id="IPR012337">
    <property type="entry name" value="RNaseH-like_sf"/>
</dbReference>
<dbReference type="Pfam" id="PF01609">
    <property type="entry name" value="DDE_Tnp_1"/>
    <property type="match status" value="1"/>
</dbReference>
<gene>
    <name evidence="2" type="ORF">SAMN00777080_2525</name>
</gene>
<dbReference type="STRING" id="758820.SAMN00777080_2525"/>
<dbReference type="GO" id="GO:0006313">
    <property type="term" value="P:DNA transposition"/>
    <property type="evidence" value="ECO:0007669"/>
    <property type="project" value="InterPro"/>
</dbReference>
<organism evidence="2 3">
    <name type="scientific">Aquiflexum balticum DSM 16537</name>
    <dbReference type="NCBI Taxonomy" id="758820"/>
    <lineage>
        <taxon>Bacteria</taxon>
        <taxon>Pseudomonadati</taxon>
        <taxon>Bacteroidota</taxon>
        <taxon>Cytophagia</taxon>
        <taxon>Cytophagales</taxon>
        <taxon>Cyclobacteriaceae</taxon>
        <taxon>Aquiflexum</taxon>
    </lineage>
</organism>
<evidence type="ECO:0000259" key="1">
    <source>
        <dbReference type="Pfam" id="PF01609"/>
    </source>
</evidence>
<evidence type="ECO:0000313" key="3">
    <source>
        <dbReference type="Proteomes" id="UP000192333"/>
    </source>
</evidence>
<dbReference type="GO" id="GO:0004803">
    <property type="term" value="F:transposase activity"/>
    <property type="evidence" value="ECO:0007669"/>
    <property type="project" value="InterPro"/>
</dbReference>
<dbReference type="OrthoDB" id="740398at2"/>
<dbReference type="AlphaFoldDB" id="A0A1W2H5L1"/>
<keyword evidence="3" id="KW-1185">Reference proteome</keyword>
<dbReference type="InterPro" id="IPR002559">
    <property type="entry name" value="Transposase_11"/>
</dbReference>
<dbReference type="GO" id="GO:0003677">
    <property type="term" value="F:DNA binding"/>
    <property type="evidence" value="ECO:0007669"/>
    <property type="project" value="InterPro"/>
</dbReference>
<feature type="domain" description="Transposase IS4-like" evidence="1">
    <location>
        <begin position="174"/>
        <end position="440"/>
    </location>
</feature>
<dbReference type="EMBL" id="LT838813">
    <property type="protein sequence ID" value="SMD43912.1"/>
    <property type="molecule type" value="Genomic_DNA"/>
</dbReference>
<dbReference type="NCBIfam" id="NF033559">
    <property type="entry name" value="transpos_IS1634"/>
    <property type="match status" value="2"/>
</dbReference>
<sequence length="501" mass="58357">MFVRKKPNKSGLVSVQVIDKSQGKYKVLKTIGSSKDTLEIERLVAEGKSYAQKQMGLQEIDFTDHRRIFTDVLSSISSHKLVGIQYVLGKIFDDIGFTQINEELFKDLVLYRLVYPKSKLKTTEYLYRYEQKSYSEDDIYRFMDRLHSRYKDLVQKISFEHTLQVLDGGIHAVFYDVTTIYFEIEKEDDIRKPGFSKDGKHKHPQIVLGLLVSKDAYPLAYDIFEGNKYEGDTFLPILEGFRMKYNFEKLTVVADAGLLSNKNVQELVEKGYEFILGARIKNEKESVKKEILGLDFEKDQSRAIKKEGMTLVVTYSQDRAKKDRYNRERGVKRLEMQLKSGKLTKSSINNKGYNKFLRMEGEVALALDQEKVDMDAKWDGLKGYLTNSTMTKEEVLENYRHLWQIEKAFRVAKNELKIRPVFHHKRERIEAHICLNFTAYKVYKELDRILKSKKAGLSPENVIEIIQNIHEIGLVTPNKEVIKKTIILTEEQKSVQEIFGF</sequence>
<proteinExistence type="predicted"/>
<dbReference type="SUPFAM" id="SSF53098">
    <property type="entry name" value="Ribonuclease H-like"/>
    <property type="match status" value="1"/>
</dbReference>
<dbReference type="RefSeq" id="WP_084120763.1">
    <property type="nucleotide sequence ID" value="NZ_LT838813.1"/>
</dbReference>
<accession>A0A1W2H5L1</accession>
<name>A0A1W2H5L1_9BACT</name>
<protein>
    <submittedName>
        <fullName evidence="2">Transposase</fullName>
    </submittedName>
</protein>
<dbReference type="Proteomes" id="UP000192333">
    <property type="component" value="Chromosome I"/>
</dbReference>
<reference evidence="3" key="1">
    <citation type="submission" date="2017-04" db="EMBL/GenBank/DDBJ databases">
        <authorList>
            <person name="Varghese N."/>
            <person name="Submissions S."/>
        </authorList>
    </citation>
    <scope>NUCLEOTIDE SEQUENCE [LARGE SCALE GENOMIC DNA]</scope>
    <source>
        <strain evidence="3">DSM 16537</strain>
    </source>
</reference>